<proteinExistence type="predicted"/>
<organism evidence="2 3">
    <name type="scientific">Phytophthora infestans</name>
    <name type="common">Potato late blight agent</name>
    <name type="synonym">Botrytis infestans</name>
    <dbReference type="NCBI Taxonomy" id="4787"/>
    <lineage>
        <taxon>Eukaryota</taxon>
        <taxon>Sar</taxon>
        <taxon>Stramenopiles</taxon>
        <taxon>Oomycota</taxon>
        <taxon>Peronosporomycetes</taxon>
        <taxon>Peronosporales</taxon>
        <taxon>Peronosporaceae</taxon>
        <taxon>Phytophthora</taxon>
    </lineage>
</organism>
<feature type="region of interest" description="Disordered" evidence="1">
    <location>
        <begin position="352"/>
        <end position="373"/>
    </location>
</feature>
<reference evidence="2" key="1">
    <citation type="submission" date="2020-03" db="EMBL/GenBank/DDBJ databases">
        <title>Hybrid Assembly of Korean Phytophthora infestans isolates.</title>
        <authorList>
            <person name="Prokchorchik M."/>
            <person name="Lee Y."/>
            <person name="Seo J."/>
            <person name="Cho J.-H."/>
            <person name="Park Y.-E."/>
            <person name="Jang D.-C."/>
            <person name="Im J.-S."/>
            <person name="Choi J.-G."/>
            <person name="Park H.-J."/>
            <person name="Lee G.-B."/>
            <person name="Lee Y.-G."/>
            <person name="Hong S.-Y."/>
            <person name="Cho K."/>
            <person name="Sohn K.H."/>
        </authorList>
    </citation>
    <scope>NUCLEOTIDE SEQUENCE</scope>
    <source>
        <strain evidence="2">KR_2_A2</strain>
    </source>
</reference>
<dbReference type="AlphaFoldDB" id="A0A8S9TSE2"/>
<comment type="caution">
    <text evidence="2">The sequence shown here is derived from an EMBL/GenBank/DDBJ whole genome shotgun (WGS) entry which is preliminary data.</text>
</comment>
<dbReference type="EMBL" id="JAACNO010003040">
    <property type="protein sequence ID" value="KAF4128898.1"/>
    <property type="molecule type" value="Genomic_DNA"/>
</dbReference>
<protein>
    <submittedName>
        <fullName evidence="2">Uncharacterized protein</fullName>
    </submittedName>
</protein>
<evidence type="ECO:0000256" key="1">
    <source>
        <dbReference type="SAM" id="MobiDB-lite"/>
    </source>
</evidence>
<accession>A0A8S9TSE2</accession>
<sequence length="505" mass="56069">MDQYSASEVRLARRLARIYATATERRQSMSTIRCERMDHALSGVHSAEPFMRKCIIYGADLGPLAEGSHLEGNLRLTALGKHMKVPEHQLRLWEGVHLGKYGVTTLSYHAGGHQQTSDVHLREAGEDEGIGQVEPGEVGNDQEQENDEVLHAAVEDQDWLDATGVLYIRDRTVFTERREFVRLDPGSDAFFRVFEYCKNAMVERRRVAWDAAVLKILRARHALRQNRVAVVRLVRVERERANGRERAARSYANRQFAASTKMAKGPWLSSEEVASIELMDNQALKRPIHPVTVEEIAGLLAKGKKRGEIMELIGISRYAYHKAVKRLKLEGAATKPSEEPEAAQGTAIPAPQLAPLHPQSAPVHQHPHRAPAPQQNDITPARVNLPLQHSGTILTLQSCTAVRSSRNNTPVLAPGLFDVPQPYSSRHAACSTPFMASPSIATSTIQHNDGDYILAALSAEIQHLRSSEPSKFVGEEIKALARCHDVASQIRRAKKPAAAYNEHGY</sequence>
<dbReference type="Proteomes" id="UP000704712">
    <property type="component" value="Unassembled WGS sequence"/>
</dbReference>
<name>A0A8S9TSE2_PHYIN</name>
<evidence type="ECO:0000313" key="3">
    <source>
        <dbReference type="Proteomes" id="UP000704712"/>
    </source>
</evidence>
<evidence type="ECO:0000313" key="2">
    <source>
        <dbReference type="EMBL" id="KAF4128898.1"/>
    </source>
</evidence>
<gene>
    <name evidence="2" type="ORF">GN958_ATG21876</name>
</gene>